<accession>A0ABD6B2Y1</accession>
<reference evidence="2 3" key="1">
    <citation type="journal article" date="2019" name="Int. J. Syst. Evol. Microbiol.">
        <title>The Global Catalogue of Microorganisms (GCM) 10K type strain sequencing project: providing services to taxonomists for standard genome sequencing and annotation.</title>
        <authorList>
            <consortium name="The Broad Institute Genomics Platform"/>
            <consortium name="The Broad Institute Genome Sequencing Center for Infectious Disease"/>
            <person name="Wu L."/>
            <person name="Ma J."/>
        </authorList>
    </citation>
    <scope>NUCLEOTIDE SEQUENCE [LARGE SCALE GENOMIC DNA]</scope>
    <source>
        <strain evidence="2 3">CGMCC 1.12285</strain>
    </source>
</reference>
<keyword evidence="3" id="KW-1185">Reference proteome</keyword>
<keyword evidence="1" id="KW-0812">Transmembrane</keyword>
<dbReference type="AlphaFoldDB" id="A0ABD6B2Y1"/>
<evidence type="ECO:0000313" key="3">
    <source>
        <dbReference type="Proteomes" id="UP001597111"/>
    </source>
</evidence>
<keyword evidence="1" id="KW-1133">Transmembrane helix</keyword>
<feature type="transmembrane region" description="Helical" evidence="1">
    <location>
        <begin position="26"/>
        <end position="46"/>
    </location>
</feature>
<keyword evidence="1" id="KW-0472">Membrane</keyword>
<name>A0ABD6B2Y1_9EURY</name>
<comment type="caution">
    <text evidence="2">The sequence shown here is derived from an EMBL/GenBank/DDBJ whole genome shotgun (WGS) entry which is preliminary data.</text>
</comment>
<sequence length="59" mass="6489">APAIAAALLLDTFLYNEFLIGGGTQWLWVEIYAFLYVQAVIVGAVARGLRAYWTEPIDG</sequence>
<organism evidence="2 3">
    <name type="scientific">Halolamina salina</name>
    <dbReference type="NCBI Taxonomy" id="1220023"/>
    <lineage>
        <taxon>Archaea</taxon>
        <taxon>Methanobacteriati</taxon>
        <taxon>Methanobacteriota</taxon>
        <taxon>Stenosarchaea group</taxon>
        <taxon>Halobacteria</taxon>
        <taxon>Halobacteriales</taxon>
        <taxon>Haloferacaceae</taxon>
    </lineage>
</organism>
<dbReference type="Proteomes" id="UP001597111">
    <property type="component" value="Unassembled WGS sequence"/>
</dbReference>
<proteinExistence type="predicted"/>
<gene>
    <name evidence="2" type="ORF">ACFR9S_01970</name>
</gene>
<dbReference type="EMBL" id="JBHUDH010000013">
    <property type="protein sequence ID" value="MFD1525072.1"/>
    <property type="molecule type" value="Genomic_DNA"/>
</dbReference>
<evidence type="ECO:0000256" key="1">
    <source>
        <dbReference type="SAM" id="Phobius"/>
    </source>
</evidence>
<protein>
    <submittedName>
        <fullName evidence="2">Uncharacterized protein</fullName>
    </submittedName>
</protein>
<evidence type="ECO:0000313" key="2">
    <source>
        <dbReference type="EMBL" id="MFD1525072.1"/>
    </source>
</evidence>
<feature type="non-terminal residue" evidence="2">
    <location>
        <position position="1"/>
    </location>
</feature>